<dbReference type="OrthoDB" id="5325135at2"/>
<name>A0A4R6WJT6_9PROT</name>
<proteinExistence type="predicted"/>
<keyword evidence="1" id="KW-0472">Membrane</keyword>
<evidence type="ECO:0000313" key="2">
    <source>
        <dbReference type="EMBL" id="TDQ78954.1"/>
    </source>
</evidence>
<evidence type="ECO:0000313" key="3">
    <source>
        <dbReference type="Proteomes" id="UP000295783"/>
    </source>
</evidence>
<accession>A0A4R6WJT6</accession>
<dbReference type="Proteomes" id="UP000295783">
    <property type="component" value="Unassembled WGS sequence"/>
</dbReference>
<keyword evidence="1" id="KW-0812">Transmembrane</keyword>
<organism evidence="2 3">
    <name type="scientific">Dongia mobilis</name>
    <dbReference type="NCBI Taxonomy" id="578943"/>
    <lineage>
        <taxon>Bacteria</taxon>
        <taxon>Pseudomonadati</taxon>
        <taxon>Pseudomonadota</taxon>
        <taxon>Alphaproteobacteria</taxon>
        <taxon>Rhodospirillales</taxon>
        <taxon>Dongiaceae</taxon>
        <taxon>Dongia</taxon>
    </lineage>
</organism>
<keyword evidence="1" id="KW-1133">Transmembrane helix</keyword>
<dbReference type="InterPro" id="IPR007047">
    <property type="entry name" value="Flp_Fap"/>
</dbReference>
<sequence length="61" mass="6392">MRKFAKLLKSESGATAIEYGLIAAFIALAIYVGAQVAGNGLDTMFNTVGTKLNEAATNINQ</sequence>
<protein>
    <submittedName>
        <fullName evidence="2">Pilus assembly protein Flp/PilA</fullName>
    </submittedName>
</protein>
<keyword evidence="3" id="KW-1185">Reference proteome</keyword>
<dbReference type="RefSeq" id="WP_133614853.1">
    <property type="nucleotide sequence ID" value="NZ_SNYW01000012.1"/>
</dbReference>
<dbReference type="Pfam" id="PF04964">
    <property type="entry name" value="Flp_Fap"/>
    <property type="match status" value="1"/>
</dbReference>
<gene>
    <name evidence="2" type="ORF">A8950_3417</name>
</gene>
<reference evidence="2 3" key="1">
    <citation type="submission" date="2019-03" db="EMBL/GenBank/DDBJ databases">
        <title>Genomic Encyclopedia of Type Strains, Phase III (KMG-III): the genomes of soil and plant-associated and newly described type strains.</title>
        <authorList>
            <person name="Whitman W."/>
        </authorList>
    </citation>
    <scope>NUCLEOTIDE SEQUENCE [LARGE SCALE GENOMIC DNA]</scope>
    <source>
        <strain evidence="2 3">CGMCC 1.7660</strain>
    </source>
</reference>
<feature type="transmembrane region" description="Helical" evidence="1">
    <location>
        <begin position="12"/>
        <end position="34"/>
    </location>
</feature>
<dbReference type="AlphaFoldDB" id="A0A4R6WJT6"/>
<comment type="caution">
    <text evidence="2">The sequence shown here is derived from an EMBL/GenBank/DDBJ whole genome shotgun (WGS) entry which is preliminary data.</text>
</comment>
<dbReference type="EMBL" id="SNYW01000012">
    <property type="protein sequence ID" value="TDQ78954.1"/>
    <property type="molecule type" value="Genomic_DNA"/>
</dbReference>
<evidence type="ECO:0000256" key="1">
    <source>
        <dbReference type="SAM" id="Phobius"/>
    </source>
</evidence>